<dbReference type="Gene3D" id="3.10.310.10">
    <property type="entry name" value="Diaminopimelate Epimerase, Chain A, domain 1"/>
    <property type="match status" value="2"/>
</dbReference>
<comment type="catalytic activity">
    <reaction evidence="1">
        <text>trans-3-hydroxy-L-proline = 1-pyrroline-2-carboxylate + H2O</text>
        <dbReference type="Rhea" id="RHEA:10320"/>
        <dbReference type="ChEBI" id="CHEBI:15377"/>
        <dbReference type="ChEBI" id="CHEBI:39785"/>
        <dbReference type="ChEBI" id="CHEBI:57938"/>
        <dbReference type="EC" id="4.2.1.77"/>
    </reaction>
</comment>
<dbReference type="SUPFAM" id="SSF54506">
    <property type="entry name" value="Diaminopimelate epimerase-like"/>
    <property type="match status" value="1"/>
</dbReference>
<dbReference type="SFLD" id="SFLDS00028">
    <property type="entry name" value="Proline_Racemase"/>
    <property type="match status" value="1"/>
</dbReference>
<sequence>MDLYESLSNSPSLNPIRCIDMHTTGEATRIILSGFPELTGTLLEQRKEYRDKHDQYRKTTMLEPRGHEGMYGALIVRDSELIRSGEAHIAVLYLHNEGYSTMCGHAAIALGRFLVDTHDLGVFPLRDTLPFNQDTLTTTVNLHTPCGINRLTVPTTFDGTKSDATRPVSFLSVPSFTGALDLVVDIPQSLRWPELNGRTSITVDLAYGGAWYCMVNVTELGFVEGLGKLDMKTFDKVSQTIKTQIVETDSLVKQIAVPPGIEWYLYGIMVVDNVNTAHIPEVHATETGLCFFADQQIDRSPTGGCVAARMALAHAKGKSRLSKRQAFNSFVSNANGGHGAFIGMNEEEVDIAGGHGISAKGVLVRISGEAFYTGTATFLLEPEDPIKDGFSVKELEHASSRTRRNASLTGWESVLLQYHFSVPLRVMNNT</sequence>
<dbReference type="PANTHER" id="PTHR33442">
    <property type="entry name" value="TRANS-3-HYDROXY-L-PROLINE DEHYDRATASE"/>
    <property type="match status" value="1"/>
</dbReference>
<gene>
    <name evidence="4" type="ORF">SCAR479_08900</name>
</gene>
<dbReference type="EC" id="4.2.1.77" evidence="3"/>
<keyword evidence="5" id="KW-1185">Reference proteome</keyword>
<dbReference type="EMBL" id="JARVKM010000042">
    <property type="protein sequence ID" value="KAK9774295.1"/>
    <property type="molecule type" value="Genomic_DNA"/>
</dbReference>
<dbReference type="Proteomes" id="UP001465668">
    <property type="component" value="Unassembled WGS sequence"/>
</dbReference>
<comment type="similarity">
    <text evidence="2">Belongs to the proline racemase family.</text>
</comment>
<dbReference type="InterPro" id="IPR008794">
    <property type="entry name" value="Pro_racemase_fam"/>
</dbReference>
<proteinExistence type="inferred from homology"/>
<protein>
    <recommendedName>
        <fullName evidence="3">trans-L-3-hydroxyproline dehydratase</fullName>
        <ecNumber evidence="3">4.2.1.77</ecNumber>
    </recommendedName>
</protein>
<accession>A0ABR2XKZ2</accession>
<evidence type="ECO:0000256" key="3">
    <source>
        <dbReference type="ARBA" id="ARBA00013105"/>
    </source>
</evidence>
<dbReference type="Pfam" id="PF05544">
    <property type="entry name" value="Pro_racemase"/>
    <property type="match status" value="1"/>
</dbReference>
<name>A0ABR2XKZ2_9PEZI</name>
<organism evidence="4 5">
    <name type="scientific">Seiridium cardinale</name>
    <dbReference type="NCBI Taxonomy" id="138064"/>
    <lineage>
        <taxon>Eukaryota</taxon>
        <taxon>Fungi</taxon>
        <taxon>Dikarya</taxon>
        <taxon>Ascomycota</taxon>
        <taxon>Pezizomycotina</taxon>
        <taxon>Sordariomycetes</taxon>
        <taxon>Xylariomycetidae</taxon>
        <taxon>Amphisphaeriales</taxon>
        <taxon>Sporocadaceae</taxon>
        <taxon>Seiridium</taxon>
    </lineage>
</organism>
<evidence type="ECO:0000313" key="4">
    <source>
        <dbReference type="EMBL" id="KAK9774295.1"/>
    </source>
</evidence>
<dbReference type="PANTHER" id="PTHR33442:SF1">
    <property type="entry name" value="TRANS-3-HYDROXY-L-PROLINE DEHYDRATASE"/>
    <property type="match status" value="1"/>
</dbReference>
<reference evidence="4 5" key="1">
    <citation type="submission" date="2024-02" db="EMBL/GenBank/DDBJ databases">
        <title>First draft genome assembly of two strains of Seiridium cardinale.</title>
        <authorList>
            <person name="Emiliani G."/>
            <person name="Scali E."/>
        </authorList>
    </citation>
    <scope>NUCLEOTIDE SEQUENCE [LARGE SCALE GENOMIC DNA]</scope>
    <source>
        <strain evidence="4 5">BM-138-000479</strain>
    </source>
</reference>
<evidence type="ECO:0000256" key="1">
    <source>
        <dbReference type="ARBA" id="ARBA00001148"/>
    </source>
</evidence>
<evidence type="ECO:0000256" key="2">
    <source>
        <dbReference type="ARBA" id="ARBA00007529"/>
    </source>
</evidence>
<evidence type="ECO:0000313" key="5">
    <source>
        <dbReference type="Proteomes" id="UP001465668"/>
    </source>
</evidence>
<comment type="caution">
    <text evidence="4">The sequence shown here is derived from an EMBL/GenBank/DDBJ whole genome shotgun (WGS) entry which is preliminary data.</text>
</comment>